<keyword evidence="5" id="KW-0028">Amino-acid biosynthesis</keyword>
<dbReference type="PANTHER" id="PTHR48078:SF6">
    <property type="entry name" value="L-THREONINE DEHYDRATASE CATABOLIC TDCB"/>
    <property type="match status" value="1"/>
</dbReference>
<evidence type="ECO:0000256" key="7">
    <source>
        <dbReference type="ARBA" id="ARBA00022898"/>
    </source>
</evidence>
<dbReference type="InterPro" id="IPR036052">
    <property type="entry name" value="TrpB-like_PALP_sf"/>
</dbReference>
<dbReference type="AlphaFoldDB" id="A0A6J6NJ63"/>
<organism evidence="10">
    <name type="scientific">freshwater metagenome</name>
    <dbReference type="NCBI Taxonomy" id="449393"/>
    <lineage>
        <taxon>unclassified sequences</taxon>
        <taxon>metagenomes</taxon>
        <taxon>ecological metagenomes</taxon>
    </lineage>
</organism>
<dbReference type="UniPathway" id="UPA00050">
    <property type="reaction ID" value="UER00065"/>
</dbReference>
<dbReference type="NCBIfam" id="TIGR00260">
    <property type="entry name" value="thrC"/>
    <property type="match status" value="1"/>
</dbReference>
<dbReference type="GO" id="GO:0009097">
    <property type="term" value="P:isoleucine biosynthetic process"/>
    <property type="evidence" value="ECO:0007669"/>
    <property type="project" value="TreeGrafter"/>
</dbReference>
<dbReference type="Gene3D" id="3.40.50.1100">
    <property type="match status" value="2"/>
</dbReference>
<evidence type="ECO:0000256" key="8">
    <source>
        <dbReference type="ARBA" id="ARBA00023239"/>
    </source>
</evidence>
<dbReference type="GO" id="GO:0006565">
    <property type="term" value="P:L-serine catabolic process"/>
    <property type="evidence" value="ECO:0007669"/>
    <property type="project" value="TreeGrafter"/>
</dbReference>
<dbReference type="GO" id="GO:0003941">
    <property type="term" value="F:L-serine ammonia-lyase activity"/>
    <property type="evidence" value="ECO:0007669"/>
    <property type="project" value="TreeGrafter"/>
</dbReference>
<dbReference type="SUPFAM" id="SSF53686">
    <property type="entry name" value="Tryptophan synthase beta subunit-like PLP-dependent enzymes"/>
    <property type="match status" value="1"/>
</dbReference>
<dbReference type="EMBL" id="CAEZXP010000001">
    <property type="protein sequence ID" value="CAB4686417.1"/>
    <property type="molecule type" value="Genomic_DNA"/>
</dbReference>
<dbReference type="GO" id="GO:0030170">
    <property type="term" value="F:pyridoxal phosphate binding"/>
    <property type="evidence" value="ECO:0007669"/>
    <property type="project" value="InterPro"/>
</dbReference>
<evidence type="ECO:0000259" key="9">
    <source>
        <dbReference type="Pfam" id="PF00291"/>
    </source>
</evidence>
<proteinExistence type="inferred from homology"/>
<dbReference type="EC" id="4.2.3.1" evidence="4"/>
<comment type="similarity">
    <text evidence="3">Belongs to the threonine synthase family.</text>
</comment>
<dbReference type="GO" id="GO:0004794">
    <property type="term" value="F:threonine deaminase activity"/>
    <property type="evidence" value="ECO:0007669"/>
    <property type="project" value="TreeGrafter"/>
</dbReference>
<evidence type="ECO:0000256" key="6">
    <source>
        <dbReference type="ARBA" id="ARBA00022697"/>
    </source>
</evidence>
<keyword evidence="8" id="KW-0456">Lyase</keyword>
<accession>A0A6J6NJ63</accession>
<name>A0A6J6NJ63_9ZZZZ</name>
<dbReference type="PANTHER" id="PTHR48078">
    <property type="entry name" value="THREONINE DEHYDRATASE, MITOCHONDRIAL-RELATED"/>
    <property type="match status" value="1"/>
</dbReference>
<evidence type="ECO:0000256" key="5">
    <source>
        <dbReference type="ARBA" id="ARBA00022605"/>
    </source>
</evidence>
<evidence type="ECO:0000256" key="2">
    <source>
        <dbReference type="ARBA" id="ARBA00004979"/>
    </source>
</evidence>
<evidence type="ECO:0000256" key="3">
    <source>
        <dbReference type="ARBA" id="ARBA00005517"/>
    </source>
</evidence>
<dbReference type="GO" id="GO:0009088">
    <property type="term" value="P:threonine biosynthetic process"/>
    <property type="evidence" value="ECO:0007669"/>
    <property type="project" value="UniProtKB-UniPathway"/>
</dbReference>
<keyword evidence="7" id="KW-0663">Pyridoxal phosphate</keyword>
<dbReference type="InterPro" id="IPR001926">
    <property type="entry name" value="TrpB-like_PALP"/>
</dbReference>
<comment type="pathway">
    <text evidence="2">Amino-acid biosynthesis; L-threonine biosynthesis; L-threonine from L-aspartate: step 5/5.</text>
</comment>
<keyword evidence="6" id="KW-0791">Threonine biosynthesis</keyword>
<dbReference type="InterPro" id="IPR000634">
    <property type="entry name" value="Ser/Thr_deHydtase_PyrdxlP-BS"/>
</dbReference>
<protein>
    <recommendedName>
        <fullName evidence="4">threonine synthase</fullName>
        <ecNumber evidence="4">4.2.3.1</ecNumber>
    </recommendedName>
</protein>
<comment type="cofactor">
    <cofactor evidence="1">
        <name>pyridoxal 5'-phosphate</name>
        <dbReference type="ChEBI" id="CHEBI:597326"/>
    </cofactor>
</comment>
<gene>
    <name evidence="10" type="ORF">UFOPK2399_00375</name>
</gene>
<sequence>MPAVSLKCRVCGTTHDLEGIGTCRSCFGPLDPVYDRETQARVTRASITAGPHSIWRYADFLPVEPLPNQALAPGMTPLVSAPRLAEELGIGELWLKLDTANPTHSFKDRGVAVAAAKARELGLTTLACSSTGNLANAVAARAAADGFEAAVFTPAGLEHEKLIATSVYGATLYAVEGSYDDVSRLTVELSFELPWGFVNAALRSYYAEGSKTVGFEIAEQLGFELPDAVFAPIGSGALYAKIFEGFREWKELGLVDGTLPRMYGGQAEGCQPVVTAWETGEKVTPVRPATQALSIAIGNPADGDYAIEAARASGGGFFSVPEADIADNIVELAHATGVWGETAPAVTFGALKEAVARGVVGPNDRVVLVVSGDGLKTPGLVSHLVDAITIPPDADVVLDLVGAAV</sequence>
<evidence type="ECO:0000256" key="4">
    <source>
        <dbReference type="ARBA" id="ARBA00013028"/>
    </source>
</evidence>
<evidence type="ECO:0000313" key="10">
    <source>
        <dbReference type="EMBL" id="CAB4686417.1"/>
    </source>
</evidence>
<evidence type="ECO:0000256" key="1">
    <source>
        <dbReference type="ARBA" id="ARBA00001933"/>
    </source>
</evidence>
<dbReference type="Pfam" id="PF00291">
    <property type="entry name" value="PALP"/>
    <property type="match status" value="1"/>
</dbReference>
<dbReference type="InterPro" id="IPR050147">
    <property type="entry name" value="Ser/Thr_Dehydratase"/>
</dbReference>
<dbReference type="PROSITE" id="PS00165">
    <property type="entry name" value="DEHYDRATASE_SER_THR"/>
    <property type="match status" value="1"/>
</dbReference>
<dbReference type="GO" id="GO:0006567">
    <property type="term" value="P:L-threonine catabolic process"/>
    <property type="evidence" value="ECO:0007669"/>
    <property type="project" value="TreeGrafter"/>
</dbReference>
<dbReference type="GO" id="GO:0004795">
    <property type="term" value="F:threonine synthase activity"/>
    <property type="evidence" value="ECO:0007669"/>
    <property type="project" value="UniProtKB-EC"/>
</dbReference>
<dbReference type="InterPro" id="IPR004450">
    <property type="entry name" value="Thr_synthase-like"/>
</dbReference>
<reference evidence="10" key="1">
    <citation type="submission" date="2020-05" db="EMBL/GenBank/DDBJ databases">
        <authorList>
            <person name="Chiriac C."/>
            <person name="Salcher M."/>
            <person name="Ghai R."/>
            <person name="Kavagutti S V."/>
        </authorList>
    </citation>
    <scope>NUCLEOTIDE SEQUENCE</scope>
</reference>
<dbReference type="CDD" id="cd01563">
    <property type="entry name" value="Thr-synth_1"/>
    <property type="match status" value="1"/>
</dbReference>
<feature type="domain" description="Tryptophan synthase beta chain-like PALP" evidence="9">
    <location>
        <begin position="72"/>
        <end position="372"/>
    </location>
</feature>